<proteinExistence type="predicted"/>
<reference evidence="2" key="2">
    <citation type="submission" date="2023-01" db="EMBL/GenBank/DDBJ databases">
        <title>Draft genome sequence of Sulfitobacter pacificus strain NBRC 109915.</title>
        <authorList>
            <person name="Sun Q."/>
            <person name="Mori K."/>
        </authorList>
    </citation>
    <scope>NUCLEOTIDE SEQUENCE</scope>
    <source>
        <strain evidence="2">NBRC 109915</strain>
    </source>
</reference>
<dbReference type="InterPro" id="IPR022496">
    <property type="entry name" value="T6A_TsaB"/>
</dbReference>
<dbReference type="Gene3D" id="3.30.420.40">
    <property type="match status" value="2"/>
</dbReference>
<gene>
    <name evidence="2" type="ORF">GCM10007927_05520</name>
</gene>
<dbReference type="NCBIfam" id="TIGR03725">
    <property type="entry name" value="T6A_YeaZ"/>
    <property type="match status" value="1"/>
</dbReference>
<dbReference type="InterPro" id="IPR000905">
    <property type="entry name" value="Gcp-like_dom"/>
</dbReference>
<dbReference type="SUPFAM" id="SSF53067">
    <property type="entry name" value="Actin-like ATPase domain"/>
    <property type="match status" value="1"/>
</dbReference>
<evidence type="ECO:0000313" key="3">
    <source>
        <dbReference type="Proteomes" id="UP001161388"/>
    </source>
</evidence>
<dbReference type="InterPro" id="IPR043129">
    <property type="entry name" value="ATPase_NBD"/>
</dbReference>
<reference evidence="2" key="1">
    <citation type="journal article" date="2014" name="Int. J. Syst. Evol. Microbiol.">
        <title>Complete genome of a new Firmicutes species belonging to the dominant human colonic microbiota ('Ruminococcus bicirculans') reveals two chromosomes and a selective capacity to utilize plant glucans.</title>
        <authorList>
            <consortium name="NISC Comparative Sequencing Program"/>
            <person name="Wegmann U."/>
            <person name="Louis P."/>
            <person name="Goesmann A."/>
            <person name="Henrissat B."/>
            <person name="Duncan S.H."/>
            <person name="Flint H.J."/>
        </authorList>
    </citation>
    <scope>NUCLEOTIDE SEQUENCE</scope>
    <source>
        <strain evidence="2">NBRC 109915</strain>
    </source>
</reference>
<keyword evidence="3" id="KW-1185">Reference proteome</keyword>
<feature type="domain" description="Gcp-like" evidence="1">
    <location>
        <begin position="10"/>
        <end position="102"/>
    </location>
</feature>
<name>A0ABQ5VF17_9RHOB</name>
<sequence length="202" mass="20950">MQYSATEAMAKGQAERILVLCQDVLARASLTFDDLTAIGVGVGPGNFTGIRISVSAARGLALGLGIPAIPVSTFEMLRDPFGAEATASELVVVAAPRGAAYVQPFRYGRPSAAPELIDPATPPDHLRAVNLCVTGHLANEIAGNLGGTPNPTSADDDPAARIARITEWKLANGHDLATRPAPLYVRAPDAAPARDKPPVILA</sequence>
<evidence type="ECO:0000259" key="1">
    <source>
        <dbReference type="Pfam" id="PF00814"/>
    </source>
</evidence>
<protein>
    <submittedName>
        <fullName evidence="2">tRNA N6-adenosine(37)-N6-threonylcarbamoyltransferase complex dimerization subunit TsaB</fullName>
    </submittedName>
</protein>
<dbReference type="EMBL" id="BSNL01000001">
    <property type="protein sequence ID" value="GLQ25749.1"/>
    <property type="molecule type" value="Genomic_DNA"/>
</dbReference>
<accession>A0ABQ5VF17</accession>
<organism evidence="2 3">
    <name type="scientific">Sulfitobacter pacificus</name>
    <dbReference type="NCBI Taxonomy" id="1499314"/>
    <lineage>
        <taxon>Bacteria</taxon>
        <taxon>Pseudomonadati</taxon>
        <taxon>Pseudomonadota</taxon>
        <taxon>Alphaproteobacteria</taxon>
        <taxon>Rhodobacterales</taxon>
        <taxon>Roseobacteraceae</taxon>
        <taxon>Sulfitobacter</taxon>
    </lineage>
</organism>
<evidence type="ECO:0000313" key="2">
    <source>
        <dbReference type="EMBL" id="GLQ25749.1"/>
    </source>
</evidence>
<dbReference type="Pfam" id="PF00814">
    <property type="entry name" value="TsaD"/>
    <property type="match status" value="1"/>
</dbReference>
<comment type="caution">
    <text evidence="2">The sequence shown here is derived from an EMBL/GenBank/DDBJ whole genome shotgun (WGS) entry which is preliminary data.</text>
</comment>
<dbReference type="Proteomes" id="UP001161388">
    <property type="component" value="Unassembled WGS sequence"/>
</dbReference>